<feature type="transmembrane region" description="Helical" evidence="1">
    <location>
        <begin position="24"/>
        <end position="44"/>
    </location>
</feature>
<keyword evidence="1" id="KW-1133">Transmembrane helix</keyword>
<keyword evidence="3" id="KW-1185">Reference proteome</keyword>
<evidence type="ECO:0000313" key="2">
    <source>
        <dbReference type="EMBL" id="MCF4007142.1"/>
    </source>
</evidence>
<protein>
    <submittedName>
        <fullName evidence="2">TM2 domain-containing protein</fullName>
    </submittedName>
</protein>
<reference evidence="2" key="1">
    <citation type="submission" date="2022-01" db="EMBL/GenBank/DDBJ databases">
        <title>Corynebacterium sp. nov isolated from isolated from the feces of the greater white-fronted geese (Anser albifrons) at Poyang Lake, PR China.</title>
        <authorList>
            <person name="Liu Q."/>
        </authorList>
    </citation>
    <scope>NUCLEOTIDE SEQUENCE</scope>
    <source>
        <strain evidence="2">JCM 32435</strain>
    </source>
</reference>
<evidence type="ECO:0000313" key="3">
    <source>
        <dbReference type="Proteomes" id="UP001139336"/>
    </source>
</evidence>
<gene>
    <name evidence="2" type="ORF">L1O03_08145</name>
</gene>
<keyword evidence="1" id="KW-0812">Transmembrane</keyword>
<dbReference type="PANTHER" id="PTHR21016:SF25">
    <property type="entry name" value="TM2 DOMAIN-CONTAINING PROTEIN DDB_G0277895-RELATED"/>
    <property type="match status" value="1"/>
</dbReference>
<name>A0A9X1QRN0_9CORY</name>
<evidence type="ECO:0000256" key="1">
    <source>
        <dbReference type="SAM" id="Phobius"/>
    </source>
</evidence>
<accession>A0A9X1QRN0</accession>
<keyword evidence="1" id="KW-0472">Membrane</keyword>
<organism evidence="2 3">
    <name type="scientific">Corynebacterium uropygiale</name>
    <dbReference type="NCBI Taxonomy" id="1775911"/>
    <lineage>
        <taxon>Bacteria</taxon>
        <taxon>Bacillati</taxon>
        <taxon>Actinomycetota</taxon>
        <taxon>Actinomycetes</taxon>
        <taxon>Mycobacteriales</taxon>
        <taxon>Corynebacteriaceae</taxon>
        <taxon>Corynebacterium</taxon>
    </lineage>
</organism>
<dbReference type="PANTHER" id="PTHR21016">
    <property type="entry name" value="BETA-AMYLOID BINDING PROTEIN-RELATED"/>
    <property type="match status" value="1"/>
</dbReference>
<dbReference type="Proteomes" id="UP001139336">
    <property type="component" value="Unassembled WGS sequence"/>
</dbReference>
<comment type="caution">
    <text evidence="2">The sequence shown here is derived from an EMBL/GenBank/DDBJ whole genome shotgun (WGS) entry which is preliminary data.</text>
</comment>
<sequence length="105" mass="11773">MAQPQWTAPPAPGYVLAWVEQKSWVATLLLVIFLGLIAMHDFYLGNFKRGILRPLLAVLASLLMWTLIVPAIVYTGLVIWWIVDIFLVATKSSGYDRDAYGIPLI</sequence>
<dbReference type="AlphaFoldDB" id="A0A9X1QRN0"/>
<dbReference type="InterPro" id="IPR050932">
    <property type="entry name" value="TM2D1-3-like"/>
</dbReference>
<dbReference type="RefSeq" id="WP_236119286.1">
    <property type="nucleotide sequence ID" value="NZ_JAKGSI010000004.1"/>
</dbReference>
<proteinExistence type="predicted"/>
<feature type="transmembrane region" description="Helical" evidence="1">
    <location>
        <begin position="56"/>
        <end position="83"/>
    </location>
</feature>
<dbReference type="EMBL" id="JAKGSI010000004">
    <property type="protein sequence ID" value="MCF4007142.1"/>
    <property type="molecule type" value="Genomic_DNA"/>
</dbReference>